<evidence type="ECO:0008006" key="5">
    <source>
        <dbReference type="Google" id="ProtNLM"/>
    </source>
</evidence>
<gene>
    <name evidence="3" type="ORF">GCM10023205_06310</name>
</gene>
<sequence length="112" mass="11832">MTGDMPEQTAPSTRPNPTPADRSPWRVSVERHKFDPMALIAGAIFMAIAVMYLLDAHGSVDARPGVTLALAVIGVGASGLAGAVWAMVSRRKRRTAEFTASDTPSAPVDLTK</sequence>
<dbReference type="EMBL" id="BAABHS010000002">
    <property type="protein sequence ID" value="GAA4948846.1"/>
    <property type="molecule type" value="Genomic_DNA"/>
</dbReference>
<protein>
    <recommendedName>
        <fullName evidence="5">LPXTG-motif cell wall anchor domain-containing protein</fullName>
    </recommendedName>
</protein>
<evidence type="ECO:0000313" key="4">
    <source>
        <dbReference type="Proteomes" id="UP001500466"/>
    </source>
</evidence>
<organism evidence="3 4">
    <name type="scientific">Yinghuangia aomiensis</name>
    <dbReference type="NCBI Taxonomy" id="676205"/>
    <lineage>
        <taxon>Bacteria</taxon>
        <taxon>Bacillati</taxon>
        <taxon>Actinomycetota</taxon>
        <taxon>Actinomycetes</taxon>
        <taxon>Kitasatosporales</taxon>
        <taxon>Streptomycetaceae</taxon>
        <taxon>Yinghuangia</taxon>
    </lineage>
</organism>
<feature type="transmembrane region" description="Helical" evidence="2">
    <location>
        <begin position="36"/>
        <end position="54"/>
    </location>
</feature>
<evidence type="ECO:0000256" key="2">
    <source>
        <dbReference type="SAM" id="Phobius"/>
    </source>
</evidence>
<evidence type="ECO:0000256" key="1">
    <source>
        <dbReference type="SAM" id="MobiDB-lite"/>
    </source>
</evidence>
<feature type="region of interest" description="Disordered" evidence="1">
    <location>
        <begin position="1"/>
        <end position="25"/>
    </location>
</feature>
<evidence type="ECO:0000313" key="3">
    <source>
        <dbReference type="EMBL" id="GAA4948846.1"/>
    </source>
</evidence>
<feature type="transmembrane region" description="Helical" evidence="2">
    <location>
        <begin position="66"/>
        <end position="88"/>
    </location>
</feature>
<keyword evidence="4" id="KW-1185">Reference proteome</keyword>
<name>A0ABP9GVB7_9ACTN</name>
<reference evidence="4" key="1">
    <citation type="journal article" date="2019" name="Int. J. Syst. Evol. Microbiol.">
        <title>The Global Catalogue of Microorganisms (GCM) 10K type strain sequencing project: providing services to taxonomists for standard genome sequencing and annotation.</title>
        <authorList>
            <consortium name="The Broad Institute Genomics Platform"/>
            <consortium name="The Broad Institute Genome Sequencing Center for Infectious Disease"/>
            <person name="Wu L."/>
            <person name="Ma J."/>
        </authorList>
    </citation>
    <scope>NUCLEOTIDE SEQUENCE [LARGE SCALE GENOMIC DNA]</scope>
    <source>
        <strain evidence="4">JCM 17986</strain>
    </source>
</reference>
<keyword evidence="2" id="KW-0472">Membrane</keyword>
<dbReference type="Proteomes" id="UP001500466">
    <property type="component" value="Unassembled WGS sequence"/>
</dbReference>
<keyword evidence="2" id="KW-0812">Transmembrane</keyword>
<comment type="caution">
    <text evidence="3">The sequence shown here is derived from an EMBL/GenBank/DDBJ whole genome shotgun (WGS) entry which is preliminary data.</text>
</comment>
<accession>A0ABP9GVB7</accession>
<proteinExistence type="predicted"/>
<keyword evidence="2" id="KW-1133">Transmembrane helix</keyword>